<dbReference type="EMBL" id="CDMZ01002076">
    <property type="protein sequence ID" value="CEM40643.1"/>
    <property type="molecule type" value="Genomic_DNA"/>
</dbReference>
<keyword evidence="2" id="KW-0812">Transmembrane</keyword>
<gene>
    <name evidence="3" type="ORF">Cvel_25444</name>
</gene>
<evidence type="ECO:0000313" key="3">
    <source>
        <dbReference type="EMBL" id="CEM40643.1"/>
    </source>
</evidence>
<feature type="transmembrane region" description="Helical" evidence="2">
    <location>
        <begin position="347"/>
        <end position="369"/>
    </location>
</feature>
<feature type="compositionally biased region" description="Gly residues" evidence="1">
    <location>
        <begin position="49"/>
        <end position="67"/>
    </location>
</feature>
<keyword evidence="2" id="KW-0472">Membrane</keyword>
<name>A0A0G4HA65_9ALVE</name>
<feature type="region of interest" description="Disordered" evidence="1">
    <location>
        <begin position="20"/>
        <end position="156"/>
    </location>
</feature>
<keyword evidence="2" id="KW-1133">Transmembrane helix</keyword>
<protein>
    <submittedName>
        <fullName evidence="3">Uncharacterized protein</fullName>
    </submittedName>
</protein>
<sequence>MRSIEKGRIERRLCGKRLDARKRERLLSRGGSGRAGGALSPSERREGVGGDGGGGAHLAGRQLGGKSGKALKRRERKRWGRGLGGDSEKMEKAAGRKRHQGPEESEEEQSCGQESRSERGNEDSVGATQQSEKRSFKDEPEGDDDPSGQLEASSGGYGDEGVVRLVTGVGPLMLLVPSTGMPALLMFPAVSLRFLLPTSRLRVFFPMATPGTVPLFLSVVSSPCIPVAAPGATLLFLQTAAIGLLVPMATPGAVPLFLSVVSSPCIPVAAPGKTLLFLHTAAISLLVPIATPGAVPLFLSIVSSPCIPVAAPGATVLFLQTAAISLLVPMATPGVVPLFLSVMSSHFIPVAAPGATLFFLQTAAIGLLVPMATPRAVPLFLSVMSSPCIPVTAAGVTPLSPLAMRRLSILEALG</sequence>
<dbReference type="VEuPathDB" id="CryptoDB:Cvel_25444"/>
<feature type="transmembrane region" description="Helical" evidence="2">
    <location>
        <begin position="306"/>
        <end position="327"/>
    </location>
</feature>
<accession>A0A0G4HA65</accession>
<feature type="compositionally biased region" description="Basic residues" evidence="1">
    <location>
        <begin position="69"/>
        <end position="80"/>
    </location>
</feature>
<feature type="transmembrane region" description="Helical" evidence="2">
    <location>
        <begin position="244"/>
        <end position="270"/>
    </location>
</feature>
<reference evidence="3" key="1">
    <citation type="submission" date="2014-11" db="EMBL/GenBank/DDBJ databases">
        <authorList>
            <person name="Otto D Thomas"/>
            <person name="Naeem Raeece"/>
        </authorList>
    </citation>
    <scope>NUCLEOTIDE SEQUENCE</scope>
</reference>
<feature type="transmembrane region" description="Helical" evidence="2">
    <location>
        <begin position="172"/>
        <end position="195"/>
    </location>
</feature>
<proteinExistence type="predicted"/>
<dbReference type="AlphaFoldDB" id="A0A0G4HA65"/>
<evidence type="ECO:0000256" key="1">
    <source>
        <dbReference type="SAM" id="MobiDB-lite"/>
    </source>
</evidence>
<feature type="transmembrane region" description="Helical" evidence="2">
    <location>
        <begin position="276"/>
        <end position="299"/>
    </location>
</feature>
<evidence type="ECO:0000256" key="2">
    <source>
        <dbReference type="SAM" id="Phobius"/>
    </source>
</evidence>
<feature type="transmembrane region" description="Helical" evidence="2">
    <location>
        <begin position="215"/>
        <end position="237"/>
    </location>
</feature>
<feature type="transmembrane region" description="Helical" evidence="2">
    <location>
        <begin position="376"/>
        <end position="396"/>
    </location>
</feature>
<organism evidence="3">
    <name type="scientific">Chromera velia CCMP2878</name>
    <dbReference type="NCBI Taxonomy" id="1169474"/>
    <lineage>
        <taxon>Eukaryota</taxon>
        <taxon>Sar</taxon>
        <taxon>Alveolata</taxon>
        <taxon>Colpodellida</taxon>
        <taxon>Chromeraceae</taxon>
        <taxon>Chromera</taxon>
    </lineage>
</organism>